<dbReference type="Pfam" id="PF02368">
    <property type="entry name" value="Big_2"/>
    <property type="match status" value="1"/>
</dbReference>
<dbReference type="InterPro" id="IPR025883">
    <property type="entry name" value="Cadherin-like_domain"/>
</dbReference>
<dbReference type="InterPro" id="IPR046780">
    <property type="entry name" value="aBig_2"/>
</dbReference>
<accession>A0A923LQY3</accession>
<dbReference type="InterPro" id="IPR046544">
    <property type="entry name" value="GH146_SB_dom"/>
</dbReference>
<dbReference type="Pfam" id="PF12733">
    <property type="entry name" value="Cadherin-like"/>
    <property type="match status" value="1"/>
</dbReference>
<dbReference type="Pfam" id="PF20620">
    <property type="entry name" value="DUF6805"/>
    <property type="match status" value="1"/>
</dbReference>
<dbReference type="SUPFAM" id="SSF49265">
    <property type="entry name" value="Fibronectin type III"/>
    <property type="match status" value="1"/>
</dbReference>
<evidence type="ECO:0000256" key="1">
    <source>
        <dbReference type="SAM" id="MobiDB-lite"/>
    </source>
</evidence>
<feature type="domain" description="BIG2" evidence="3">
    <location>
        <begin position="1765"/>
        <end position="1845"/>
    </location>
</feature>
<sequence>MQRKKVLQRAFAASLTAAMCITSLPSAGLEAVWAKGVAAEREDASIVYFVDCGDYVVGTVNDGEQLGTHNSVTDQVYGEDPTTGYQWGIVDVEEELVGNGSRKNGTAPEGKGIATANTWAMEQLGDANKDYPAENTFRYSKNFSEKGIEERYVDYAFELEAGSYEITVGCSNVWRCADSPVITTEVSGTKTVLREGFSVPDGGTASATGTVTLTEDAELTLDVRGTGADNLCACVSSILIKSVKTGETEDEKKVRKDKEALTLAESVKEDITLPTTGENGSSITWRSSNDAVISSAGKVTRPTDGKNVKVTLTATITSGEVSDTAEFEVEVIAEKVPAPVDRDDNRIVYFVDCGDYIVSTVSKGDQFGTHNSVTDQVYGEDEVTGYKWGIVDGEELVGNGSRKNGTAPSGKGVFTANTWAYEQNTANTDYEKTTSNRYTKNFWEKGINERFLQYKFQLEDGKYEVYVCCTDPWGCSKTPNVYLNYGTDKQVTVKEALNASATEIAKTVYEVKNGELTVDVRATGDDNKAINLAYILIRQYKELTPEEAEADAKKRVANDYAALTLENTDVTSDLELATEGANETTITWESSNETLLSHTGKVTRPKAGEKDTNVTLTATVSYGGYSQSKKFEVTVLAESDITELNEFALSDIELTDDYYVQVTEKDVEFLNKFDPDRLLYNFRLTAGYTAAQIADGRFDFNKDGVYAKASYNGWENSRIGGHTLGHYLAAVAQASANGYGDVEGEDGKTIDERLNYLIDELQDCQDKLGSGFIFGATLASQSDPERQFNLLEAGDTRDTWVPWYTMHKIMNGLVETYKYTDNQTALEVAEKLGEWIYNRTSKWNSTIQSRVLGVEYGGMNDCLYELYKCAKNTGYANTDHFAAAAHWFDEDRLFELVLSGKSNVLNGRHANCTIPKFIGALNRYRALNGEEDVDKYLAYAESFWNLLISKHTYITGGNSECEFFGADNVLDAERSHCNCETCNTHNMLKLTRELYRITGDKKYADYYETTFINAIMASVNEDTGMTTYFQPMATGFFKVYCNADLEKNYFWCCTGTGLENFTKLGDSFYFYSRDKLIVNQYTSSKVTWNAKNIMLVQDSDIPDSEQTKFTVKLLNGAGSADMDLRLRVPDWAAAAPTVKVNGTAVNVTASNGYLSINRTWKDGDTVDVTLPMEIKAYTLPDNAGKVYGFKYGPIVLAAELGRDDKMGTYQIGVQCDVCKTKIVNGQERTATNGYGSTSNQGTLSSETLNMTDDISVAEFLENIENYLVKDEKELKFTLTGTDWGGDEDLVFVPYYRINDQRYGIYWLFAGSDPAEVQARILEAKKAGRDANVYLEGVGVGYGTQTEGNEKYYPHMQETGEGSVGDMSILTRYAKAGGSFSYLFKIDPDKTNYINCQYAKADNGKTMVIKVGDTVVAKDTLDYSGDDKIYTVQYEIPKEAIATAEDYAYTDETTGEAGTKKVIRISFSGSDDAASPALNVSVYTSTNYDDNAGITAITSDIGTITKASENAYTLEVPADTRQVQLKTTLADKFGLLYINKILTDDTKAKAISISSDETVVDLLVYAEDHTTSAAYTLTIKKAAGTGNGGNGGNNGNGGNGGTTDQPSNPGTGGGSTGTGTGTGGSTSDTTVTLAATAPTAESIMADNSAIPSKKSEEAKNAKYSILKASAVAAGKKSNKIKWSKMKNADGYVVFGALCNTKSRKYSYQVLEIIEKNTTTSYTHKNLKKGTYYKYIVQAYKMVDGKAEILATSKTMYSATTGGKYGNAGSIKLNKKKVSLKKGKSVKLTATIVKKGKKPYSYRKVLFESSNTKIATVNRKGVIKAKKKGSCYIYAYAQNGVYKRIKVTVKK</sequence>
<dbReference type="EMBL" id="JACOPH010000007">
    <property type="protein sequence ID" value="MBC5714439.1"/>
    <property type="molecule type" value="Genomic_DNA"/>
</dbReference>
<dbReference type="InterPro" id="IPR036116">
    <property type="entry name" value="FN3_sf"/>
</dbReference>
<keyword evidence="4" id="KW-0378">Hydrolase</keyword>
<proteinExistence type="predicted"/>
<feature type="compositionally biased region" description="Gly residues" evidence="1">
    <location>
        <begin position="1584"/>
        <end position="1600"/>
    </location>
</feature>
<organism evidence="4 5">
    <name type="scientific">Roseburia zhanii</name>
    <dbReference type="NCBI Taxonomy" id="2763064"/>
    <lineage>
        <taxon>Bacteria</taxon>
        <taxon>Bacillati</taxon>
        <taxon>Bacillota</taxon>
        <taxon>Clostridia</taxon>
        <taxon>Lachnospirales</taxon>
        <taxon>Lachnospiraceae</taxon>
        <taxon>Roseburia</taxon>
    </lineage>
</organism>
<reference evidence="4" key="1">
    <citation type="submission" date="2020-08" db="EMBL/GenBank/DDBJ databases">
        <title>Genome public.</title>
        <authorList>
            <person name="Liu C."/>
            <person name="Sun Q."/>
        </authorList>
    </citation>
    <scope>NUCLEOTIDE SEQUENCE</scope>
    <source>
        <strain evidence="4">BX1005</strain>
    </source>
</reference>
<evidence type="ECO:0000256" key="2">
    <source>
        <dbReference type="SAM" id="SignalP"/>
    </source>
</evidence>
<dbReference type="InterPro" id="IPR049046">
    <property type="entry name" value="Beta-AFase-like_GH127_middle"/>
</dbReference>
<name>A0A923LQY3_9FIRM</name>
<dbReference type="SUPFAM" id="SSF49373">
    <property type="entry name" value="Invasin/intimin cell-adhesion fragments"/>
    <property type="match status" value="1"/>
</dbReference>
<dbReference type="Pfam" id="PF20578">
    <property type="entry name" value="aBig_2"/>
    <property type="match status" value="2"/>
</dbReference>
<keyword evidence="5" id="KW-1185">Reference proteome</keyword>
<dbReference type="Pfam" id="PF07944">
    <property type="entry name" value="Beta-AFase-like_GH127_cat"/>
    <property type="match status" value="1"/>
</dbReference>
<dbReference type="InterPro" id="IPR013783">
    <property type="entry name" value="Ig-like_fold"/>
</dbReference>
<dbReference type="GO" id="GO:0005975">
    <property type="term" value="P:carbohydrate metabolic process"/>
    <property type="evidence" value="ECO:0007669"/>
    <property type="project" value="InterPro"/>
</dbReference>
<feature type="chain" id="PRO_5038410058" evidence="2">
    <location>
        <begin position="28"/>
        <end position="1849"/>
    </location>
</feature>
<dbReference type="InterPro" id="IPR008964">
    <property type="entry name" value="Invasin/intimin_cell_adhesion"/>
</dbReference>
<dbReference type="Pfam" id="PF20736">
    <property type="entry name" value="Glyco_hydro127M"/>
    <property type="match status" value="1"/>
</dbReference>
<feature type="compositionally biased region" description="Gly residues" evidence="1">
    <location>
        <begin position="1609"/>
        <end position="1623"/>
    </location>
</feature>
<dbReference type="InterPro" id="IPR008928">
    <property type="entry name" value="6-hairpin_glycosidase_sf"/>
</dbReference>
<dbReference type="InterPro" id="IPR003343">
    <property type="entry name" value="Big_2"/>
</dbReference>
<keyword evidence="2" id="KW-0732">Signal</keyword>
<dbReference type="PANTHER" id="PTHR31151:SF0">
    <property type="entry name" value="PROLINE-TRNA LIGASE (DUF1680)"/>
    <property type="match status" value="1"/>
</dbReference>
<dbReference type="Gene3D" id="2.60.40.1080">
    <property type="match status" value="1"/>
</dbReference>
<dbReference type="Gene3D" id="2.60.40.10">
    <property type="entry name" value="Immunoglobulins"/>
    <property type="match status" value="1"/>
</dbReference>
<dbReference type="PANTHER" id="PTHR31151">
    <property type="entry name" value="PROLINE-TRNA LIGASE (DUF1680)"/>
    <property type="match status" value="1"/>
</dbReference>
<protein>
    <submittedName>
        <fullName evidence="4">Glycoside hydrolase family 127 protein</fullName>
    </submittedName>
</protein>
<dbReference type="Proteomes" id="UP000606720">
    <property type="component" value="Unassembled WGS sequence"/>
</dbReference>
<feature type="signal peptide" evidence="2">
    <location>
        <begin position="1"/>
        <end position="27"/>
    </location>
</feature>
<gene>
    <name evidence="4" type="ORF">H8S17_09490</name>
</gene>
<dbReference type="GO" id="GO:0016787">
    <property type="term" value="F:hydrolase activity"/>
    <property type="evidence" value="ECO:0007669"/>
    <property type="project" value="UniProtKB-KW"/>
</dbReference>
<dbReference type="InterPro" id="IPR012878">
    <property type="entry name" value="Beta-AFase-like_GH127_cat"/>
</dbReference>
<evidence type="ECO:0000259" key="3">
    <source>
        <dbReference type="SMART" id="SM00635"/>
    </source>
</evidence>
<evidence type="ECO:0000313" key="4">
    <source>
        <dbReference type="EMBL" id="MBC5714439.1"/>
    </source>
</evidence>
<dbReference type="RefSeq" id="WP_186867137.1">
    <property type="nucleotide sequence ID" value="NZ_JACOPH010000007.1"/>
</dbReference>
<dbReference type="SMART" id="SM00635">
    <property type="entry name" value="BID_2"/>
    <property type="match status" value="1"/>
</dbReference>
<evidence type="ECO:0000313" key="5">
    <source>
        <dbReference type="Proteomes" id="UP000606720"/>
    </source>
</evidence>
<comment type="caution">
    <text evidence="4">The sequence shown here is derived from an EMBL/GenBank/DDBJ whole genome shotgun (WGS) entry which is preliminary data.</text>
</comment>
<feature type="region of interest" description="Disordered" evidence="1">
    <location>
        <begin position="1583"/>
        <end position="1628"/>
    </location>
</feature>
<dbReference type="SUPFAM" id="SSF48208">
    <property type="entry name" value="Six-hairpin glycosidases"/>
    <property type="match status" value="1"/>
</dbReference>